<evidence type="ECO:0000313" key="2">
    <source>
        <dbReference type="Proteomes" id="UP000311713"/>
    </source>
</evidence>
<sequence>MTTGAREAVASGELPELPDLLALSLAEVRRMDHPVLESLLAELRERLARPRETLWDFEEAPKSKPQRPDW</sequence>
<dbReference type="EMBL" id="VDGT01000003">
    <property type="protein sequence ID" value="TNM32966.1"/>
    <property type="molecule type" value="Genomic_DNA"/>
</dbReference>
<keyword evidence="2" id="KW-1185">Reference proteome</keyword>
<dbReference type="Proteomes" id="UP000311713">
    <property type="component" value="Unassembled WGS sequence"/>
</dbReference>
<comment type="caution">
    <text evidence="1">The sequence shown here is derived from an EMBL/GenBank/DDBJ whole genome shotgun (WGS) entry which is preliminary data.</text>
</comment>
<protein>
    <submittedName>
        <fullName evidence="1">FXSXX-COOH protein</fullName>
    </submittedName>
</protein>
<proteinExistence type="predicted"/>
<organism evidence="1 2">
    <name type="scientific">Streptomyces sedi</name>
    <dbReference type="NCBI Taxonomy" id="555059"/>
    <lineage>
        <taxon>Bacteria</taxon>
        <taxon>Bacillati</taxon>
        <taxon>Actinomycetota</taxon>
        <taxon>Actinomycetes</taxon>
        <taxon>Kitasatosporales</taxon>
        <taxon>Streptomycetaceae</taxon>
        <taxon>Streptomyces</taxon>
    </lineage>
</organism>
<reference evidence="1 2" key="1">
    <citation type="submission" date="2019-06" db="EMBL/GenBank/DDBJ databases">
        <title>Draft genome of Streptomyces sedi sp. JCM16909.</title>
        <authorList>
            <person name="Klykleung N."/>
            <person name="Tanasupawat S."/>
            <person name="Kudo T."/>
            <person name="Yuki M."/>
            <person name="Ohkuma M."/>
        </authorList>
    </citation>
    <scope>NUCLEOTIDE SEQUENCE [LARGE SCALE GENOMIC DNA]</scope>
    <source>
        <strain evidence="1 2">JCM 16909</strain>
    </source>
</reference>
<dbReference type="AlphaFoldDB" id="A0A5C4VBX4"/>
<evidence type="ECO:0000313" key="1">
    <source>
        <dbReference type="EMBL" id="TNM32966.1"/>
    </source>
</evidence>
<accession>A0A5C4VBX4</accession>
<name>A0A5C4VBX4_9ACTN</name>
<dbReference type="RefSeq" id="WP_139641665.1">
    <property type="nucleotide sequence ID" value="NZ_BAAAZS010000076.1"/>
</dbReference>
<gene>
    <name evidence="1" type="ORF">FH715_06615</name>
</gene>